<protein>
    <submittedName>
        <fullName evidence="1">Uncharacterized protein</fullName>
    </submittedName>
</protein>
<organism evidence="1 2">
    <name type="scientific">Paenibacillus glucanolyticus</name>
    <dbReference type="NCBI Taxonomy" id="59843"/>
    <lineage>
        <taxon>Bacteria</taxon>
        <taxon>Bacillati</taxon>
        <taxon>Bacillota</taxon>
        <taxon>Bacilli</taxon>
        <taxon>Bacillales</taxon>
        <taxon>Paenibacillaceae</taxon>
        <taxon>Paenibacillus</taxon>
    </lineage>
</organism>
<name>A0A163DMI7_9BACL</name>
<keyword evidence="2" id="KW-1185">Reference proteome</keyword>
<gene>
    <name evidence="1" type="ORF">AWU65_01545</name>
</gene>
<accession>A0A163DMI7</accession>
<dbReference type="EMBL" id="LWMH01000003">
    <property type="protein sequence ID" value="KZS43329.1"/>
    <property type="molecule type" value="Genomic_DNA"/>
</dbReference>
<dbReference type="GeneID" id="97555438"/>
<dbReference type="RefSeq" id="WP_063480740.1">
    <property type="nucleotide sequence ID" value="NZ_CP147845.1"/>
</dbReference>
<reference evidence="1" key="1">
    <citation type="journal article" date="2016" name="Genome Announc.">
        <title>Draft genomes of two strains of Paenibacillus glucanolyticus with capability to degrade lignocellulose.</title>
        <authorList>
            <person name="Mathews S.L."/>
            <person name="Pawlak J."/>
            <person name="Grunden A.M."/>
        </authorList>
    </citation>
    <scope>NUCLEOTIDE SEQUENCE [LARGE SCALE GENOMIC DNA]</scope>
    <source>
        <strain evidence="1">SLM1</strain>
    </source>
</reference>
<sequence>MWNYRRSRFWLLLFSIVIMLAVASVQITNSKNTPSGEEASLELPEKSAAEILGDLANQQFSILGSQIRDDDKETVVAFAKAFVNLYTGAIAEQQTVSFNNYISNGNLLEYTNTMLELEQRQELKGAVRFIFGLENEFKQAELQKLDGNLYFVELPFSNQGAGMSLKLLVQAENKALKIVDLYFGNKDGVDTIVTGHPAVRKLQDPKRWDDQVWVDGVFEKLEKIGI</sequence>
<evidence type="ECO:0000313" key="2">
    <source>
        <dbReference type="Proteomes" id="UP000076796"/>
    </source>
</evidence>
<dbReference type="OrthoDB" id="2833606at2"/>
<dbReference type="Proteomes" id="UP000076796">
    <property type="component" value="Unassembled WGS sequence"/>
</dbReference>
<proteinExistence type="predicted"/>
<evidence type="ECO:0000313" key="1">
    <source>
        <dbReference type="EMBL" id="KZS43329.1"/>
    </source>
</evidence>
<dbReference type="AlphaFoldDB" id="A0A163DMI7"/>
<comment type="caution">
    <text evidence="1">The sequence shown here is derived from an EMBL/GenBank/DDBJ whole genome shotgun (WGS) entry which is preliminary data.</text>
</comment>